<evidence type="ECO:0000256" key="3">
    <source>
        <dbReference type="SAM" id="MobiDB-lite"/>
    </source>
</evidence>
<dbReference type="EMBL" id="KV921271">
    <property type="protein sequence ID" value="ORE22005.1"/>
    <property type="molecule type" value="Genomic_DNA"/>
</dbReference>
<protein>
    <submittedName>
        <fullName evidence="7">Galactose oxidase</fullName>
    </submittedName>
</protein>
<keyword evidence="1" id="KW-0880">Kelch repeat</keyword>
<evidence type="ECO:0000259" key="6">
    <source>
        <dbReference type="Pfam" id="PF24981"/>
    </source>
</evidence>
<accession>A0A1X0SCL4</accession>
<gene>
    <name evidence="7" type="ORF">BCV71DRAFT_22299</name>
</gene>
<dbReference type="Gene3D" id="2.120.10.80">
    <property type="entry name" value="Kelch-type beta propeller"/>
    <property type="match status" value="2"/>
</dbReference>
<dbReference type="InterPro" id="IPR056737">
    <property type="entry name" value="Beta-prop_ATRN-MKLN-like"/>
</dbReference>
<dbReference type="PANTHER" id="PTHR46093">
    <property type="entry name" value="ACYL-COA-BINDING DOMAIN-CONTAINING PROTEIN 5"/>
    <property type="match status" value="1"/>
</dbReference>
<keyword evidence="4" id="KW-0472">Membrane</keyword>
<evidence type="ECO:0000256" key="2">
    <source>
        <dbReference type="ARBA" id="ARBA00022737"/>
    </source>
</evidence>
<dbReference type="SUPFAM" id="SSF117281">
    <property type="entry name" value="Kelch motif"/>
    <property type="match status" value="1"/>
</dbReference>
<evidence type="ECO:0000256" key="1">
    <source>
        <dbReference type="ARBA" id="ARBA00022441"/>
    </source>
</evidence>
<evidence type="ECO:0000313" key="7">
    <source>
        <dbReference type="EMBL" id="ORE22005.1"/>
    </source>
</evidence>
<keyword evidence="4" id="KW-0812">Transmembrane</keyword>
<feature type="transmembrane region" description="Helical" evidence="4">
    <location>
        <begin position="687"/>
        <end position="707"/>
    </location>
</feature>
<dbReference type="InterPro" id="IPR011043">
    <property type="entry name" value="Gal_Oxase/kelch_b-propeller"/>
</dbReference>
<keyword evidence="2" id="KW-0677">Repeat</keyword>
<dbReference type="InterPro" id="IPR006652">
    <property type="entry name" value="Kelch_1"/>
</dbReference>
<dbReference type="PANTHER" id="PTHR46093:SF3">
    <property type="entry name" value="ACYL-COA-BINDING DOMAIN-CONTAINING PROTEIN 4"/>
    <property type="match status" value="1"/>
</dbReference>
<reference evidence="7 8" key="1">
    <citation type="journal article" date="2016" name="Proc. Natl. Acad. Sci. U.S.A.">
        <title>Lipid metabolic changes in an early divergent fungus govern the establishment of a mutualistic symbiosis with endobacteria.</title>
        <authorList>
            <person name="Lastovetsky O.A."/>
            <person name="Gaspar M.L."/>
            <person name="Mondo S.J."/>
            <person name="LaButti K.M."/>
            <person name="Sandor L."/>
            <person name="Grigoriev I.V."/>
            <person name="Henry S.A."/>
            <person name="Pawlowska T.E."/>
        </authorList>
    </citation>
    <scope>NUCLEOTIDE SEQUENCE [LARGE SCALE GENOMIC DNA]</scope>
    <source>
        <strain evidence="7 8">ATCC 11559</strain>
    </source>
</reference>
<feature type="compositionally biased region" description="Polar residues" evidence="3">
    <location>
        <begin position="850"/>
        <end position="886"/>
    </location>
</feature>
<dbReference type="SUPFAM" id="SSF50965">
    <property type="entry name" value="Galactose oxidase, central domain"/>
    <property type="match status" value="1"/>
</dbReference>
<dbReference type="VEuPathDB" id="FungiDB:BCV72DRAFT_199978"/>
<feature type="compositionally biased region" description="Low complexity" evidence="3">
    <location>
        <begin position="813"/>
        <end position="834"/>
    </location>
</feature>
<proteinExistence type="predicted"/>
<feature type="signal peptide" evidence="5">
    <location>
        <begin position="1"/>
        <end position="17"/>
    </location>
</feature>
<dbReference type="InterPro" id="IPR015915">
    <property type="entry name" value="Kelch-typ_b-propeller"/>
</dbReference>
<dbReference type="Pfam" id="PF24981">
    <property type="entry name" value="Beta-prop_ATRN-LZTR1"/>
    <property type="match status" value="1"/>
</dbReference>
<keyword evidence="4" id="KW-1133">Transmembrane helix</keyword>
<dbReference type="Proteomes" id="UP000242381">
    <property type="component" value="Unassembled WGS sequence"/>
</dbReference>
<feature type="region of interest" description="Disordered" evidence="3">
    <location>
        <begin position="813"/>
        <end position="893"/>
    </location>
</feature>
<feature type="chain" id="PRO_5012507206" evidence="5">
    <location>
        <begin position="18"/>
        <end position="893"/>
    </location>
</feature>
<name>A0A1X0SCL4_RHIZD</name>
<dbReference type="AlphaFoldDB" id="A0A1X0SCL4"/>
<sequence length="893" mass="99826">MKLEILLSLLLITHTYAYFFGDADGFMSKLPFMGGMATAQRNSSLLLFGGENSTTRFTNTFYSLTQTTTSFTWNTLPQKNTPPGVVYAQAVMANNNNFYLLGGLTESANNQSTLPYYSYSFDTQTWTAAPSNTPNNGTNSTLPGNRYFHSATYDGQNSIYIYGGGAVNGTSIFSDLYKLDITTGQFTPLQDSTIKRYGHTASYLSNGLIVVLGGIYVNPQGKTELVPMNQVTVYNTKTNAWSMQPVKPAGSSYPSVRANHNAVVTSDNKIIIFGGDNGEQERNRMYLNAIAILDTSSWTWSLPSVSGIPPSRRSYASAGILDGKHLTVAFGEALNAYINDINVWEIDSGAWLQSFQAQAAPESSVSAGLIAGVTVACVVVVIILLFLLWKFQSYVRWLIKRIHRDIWKPRTGEPLWAETTRIIFQIILLFIFAVFLAFVIRQAIDSPNVTQTIEEATATVEIPDVRFCFDGFPTSYSPATDPVRALGVACSTNAGYSCNQYIQPLDMSIFQPVFADSLGAVVCYLFKPSSDFVLTSTSGNNNGTRLLFTFFGDPAATYARIHVSVYPQKMDPNLVVYGLPNEVIMNPADIENWRVTELNDLQAENVYEIQPFTYNSLTYTLIDHRYLQPKGWNYVGFLPITNSTPEIDTIFRAEAPNPVYNLTHGDLGILSVVPNKFVRTIEREVKVYTLVNAVGFVGGIFGLLVAIQTWLFGFRPRSPWGVVHRWSVGEMKRSLLRGLQSKFRITNSGIPLVHPVHHRFSMTDITQIDESESQRIARVEERMQMLEMLFKAYYVDDEVFRSLDDANRAKQLNNMNQNNNSSRNMNSRFPSNFSENPRTEKVDDAFMSPKPTTFSRQDTDASSASHIPLTQRNYHAPSYQPNTTVQMHEEDDL</sequence>
<organism evidence="7 8">
    <name type="scientific">Rhizopus microsporus</name>
    <dbReference type="NCBI Taxonomy" id="58291"/>
    <lineage>
        <taxon>Eukaryota</taxon>
        <taxon>Fungi</taxon>
        <taxon>Fungi incertae sedis</taxon>
        <taxon>Mucoromycota</taxon>
        <taxon>Mucoromycotina</taxon>
        <taxon>Mucoromycetes</taxon>
        <taxon>Mucorales</taxon>
        <taxon>Mucorineae</taxon>
        <taxon>Rhizopodaceae</taxon>
        <taxon>Rhizopus</taxon>
    </lineage>
</organism>
<dbReference type="SMART" id="SM00612">
    <property type="entry name" value="Kelch"/>
    <property type="match status" value="2"/>
</dbReference>
<evidence type="ECO:0000256" key="4">
    <source>
        <dbReference type="SAM" id="Phobius"/>
    </source>
</evidence>
<keyword evidence="5" id="KW-0732">Signal</keyword>
<evidence type="ECO:0000256" key="5">
    <source>
        <dbReference type="SAM" id="SignalP"/>
    </source>
</evidence>
<dbReference type="OMA" id="PVWAETT"/>
<feature type="transmembrane region" description="Helical" evidence="4">
    <location>
        <begin position="422"/>
        <end position="440"/>
    </location>
</feature>
<feature type="domain" description="Attractin/MKLN-like beta-propeller" evidence="6">
    <location>
        <begin position="39"/>
        <end position="279"/>
    </location>
</feature>
<feature type="transmembrane region" description="Helical" evidence="4">
    <location>
        <begin position="369"/>
        <end position="391"/>
    </location>
</feature>
<evidence type="ECO:0000313" key="8">
    <source>
        <dbReference type="Proteomes" id="UP000242381"/>
    </source>
</evidence>